<gene>
    <name evidence="2" type="ORF">O1V66_02645</name>
</gene>
<dbReference type="RefSeq" id="WP_045047291.1">
    <property type="nucleotide sequence ID" value="NZ_CP114058.1"/>
</dbReference>
<evidence type="ECO:0000313" key="2">
    <source>
        <dbReference type="EMBL" id="WAT01674.1"/>
    </source>
</evidence>
<protein>
    <submittedName>
        <fullName evidence="2">Uncharacterized protein</fullName>
    </submittedName>
</protein>
<proteinExistence type="predicted"/>
<dbReference type="EMBL" id="CP114058">
    <property type="protein sequence ID" value="WAT01674.1"/>
    <property type="molecule type" value="Genomic_DNA"/>
</dbReference>
<feature type="compositionally biased region" description="Polar residues" evidence="1">
    <location>
        <begin position="66"/>
        <end position="80"/>
    </location>
</feature>
<organism evidence="2 3">
    <name type="scientific">Rouxiella chamberiensis</name>
    <dbReference type="NCBI Taxonomy" id="1513468"/>
    <lineage>
        <taxon>Bacteria</taxon>
        <taxon>Pseudomonadati</taxon>
        <taxon>Pseudomonadota</taxon>
        <taxon>Gammaproteobacteria</taxon>
        <taxon>Enterobacterales</taxon>
        <taxon>Yersiniaceae</taxon>
        <taxon>Rouxiella</taxon>
    </lineage>
</organism>
<dbReference type="Proteomes" id="UP001164712">
    <property type="component" value="Chromosome"/>
</dbReference>
<reference evidence="2" key="1">
    <citation type="submission" date="2022-12" db="EMBL/GenBank/DDBJ databases">
        <title>Complete genome sequence of an Australian strain of Rouxiella badensis DAR84756 and resolution of the R. badensis DSM100043 and R. chamberiensis DSM28324 genomes.</title>
        <authorList>
            <person name="Paul S."/>
            <person name="Anderson P.J."/>
            <person name="Maynard G."/>
            <person name="Dyall-Smith M."/>
            <person name="Kudinha T."/>
        </authorList>
    </citation>
    <scope>NUCLEOTIDE SEQUENCE</scope>
    <source>
        <strain evidence="2">DSM 28324</strain>
    </source>
</reference>
<feature type="region of interest" description="Disordered" evidence="1">
    <location>
        <begin position="66"/>
        <end position="97"/>
    </location>
</feature>
<sequence>MNRNNDEKMSDVVMGEAILALLDDNETISLYNLVVKLRTMVDSEEEKDRKQACENAISVIMESLAETQRSSSAEKGSQMQGWIPYGNETPRGDSNLH</sequence>
<accession>A0ABY7HRH5</accession>
<keyword evidence="3" id="KW-1185">Reference proteome</keyword>
<evidence type="ECO:0000313" key="3">
    <source>
        <dbReference type="Proteomes" id="UP001164712"/>
    </source>
</evidence>
<name>A0ABY7HRH5_9GAMM</name>
<evidence type="ECO:0000256" key="1">
    <source>
        <dbReference type="SAM" id="MobiDB-lite"/>
    </source>
</evidence>